<evidence type="ECO:0000256" key="9">
    <source>
        <dbReference type="ARBA" id="ARBA00023167"/>
    </source>
</evidence>
<keyword evidence="9 10" id="KW-0486">Methionine biosynthesis</keyword>
<keyword evidence="10" id="KW-0677">Repeat</keyword>
<feature type="binding site" evidence="10 11">
    <location>
        <position position="615"/>
    </location>
    <ligand>
        <name>L-homocysteine</name>
        <dbReference type="ChEBI" id="CHEBI:58199"/>
    </ligand>
</feature>
<dbReference type="NCBIfam" id="TIGR01371">
    <property type="entry name" value="met_syn_B12ind"/>
    <property type="match status" value="1"/>
</dbReference>
<feature type="binding site" evidence="11">
    <location>
        <position position="26"/>
    </location>
    <ligand>
        <name>5-methyltetrahydropteroyltri-L-glutamate</name>
        <dbReference type="ChEBI" id="CHEBI:58207"/>
    </ligand>
</feature>
<evidence type="ECO:0000256" key="13">
    <source>
        <dbReference type="PIRSR" id="PIRSR000382-3"/>
    </source>
</evidence>
<feature type="binding site" evidence="10 11">
    <location>
        <begin position="531"/>
        <end position="532"/>
    </location>
    <ligand>
        <name>5-methyltetrahydropteroyltri-L-glutamate</name>
        <dbReference type="ChEBI" id="CHEBI:58207"/>
    </ligand>
</feature>
<evidence type="ECO:0000256" key="12">
    <source>
        <dbReference type="PIRSR" id="PIRSR000382-2"/>
    </source>
</evidence>
<comment type="cofactor">
    <cofactor evidence="10">
        <name>Zn(2+)</name>
        <dbReference type="ChEBI" id="CHEBI:29105"/>
    </cofactor>
    <text evidence="10">Binds 1 zinc ion per subunit.</text>
</comment>
<evidence type="ECO:0000313" key="18">
    <source>
        <dbReference type="Proteomes" id="UP000243688"/>
    </source>
</evidence>
<dbReference type="InterPro" id="IPR006276">
    <property type="entry name" value="Cobalamin-indep_Met_synthase"/>
</dbReference>
<feature type="binding site" evidence="12">
    <location>
        <position position="742"/>
    </location>
    <ligand>
        <name>Zn(2+)</name>
        <dbReference type="ChEBI" id="CHEBI:29105"/>
        <label>1</label>
        <note>catalytic</note>
    </ligand>
</feature>
<dbReference type="InterPro" id="IPR013215">
    <property type="entry name" value="Cbl-indep_Met_Synth_N"/>
</dbReference>
<name>A0A2A6DVZ3_9BACL</name>
<feature type="binding site" evidence="10 11">
    <location>
        <begin position="447"/>
        <end position="449"/>
    </location>
    <ligand>
        <name>L-homocysteine</name>
        <dbReference type="ChEBI" id="CHEBI:58199"/>
    </ligand>
</feature>
<feature type="binding site" evidence="10">
    <location>
        <position position="500"/>
    </location>
    <ligand>
        <name>L-homocysteine</name>
        <dbReference type="ChEBI" id="CHEBI:58199"/>
    </ligand>
</feature>
<evidence type="ECO:0000256" key="5">
    <source>
        <dbReference type="ARBA" id="ARBA00022605"/>
    </source>
</evidence>
<dbReference type="CDD" id="cd03312">
    <property type="entry name" value="CIMS_N_terminal_like"/>
    <property type="match status" value="1"/>
</dbReference>
<keyword evidence="4 10" id="KW-0489">Methyltransferase</keyword>
<comment type="caution">
    <text evidence="17">The sequence shown here is derived from an EMBL/GenBank/DDBJ whole genome shotgun (WGS) entry which is preliminary data.</text>
</comment>
<feature type="binding site" evidence="10">
    <location>
        <position position="621"/>
    </location>
    <ligand>
        <name>5-methyltetrahydropteroyltri-L-glutamate</name>
        <dbReference type="ChEBI" id="CHEBI:58207"/>
    </ligand>
</feature>
<dbReference type="InterPro" id="IPR002629">
    <property type="entry name" value="Met_Synth_C/arc"/>
</dbReference>
<feature type="binding site" evidence="10">
    <location>
        <position position="117"/>
    </location>
    <ligand>
        <name>5-methyltetrahydropteroyltri-L-glutamate</name>
        <dbReference type="ChEBI" id="CHEBI:58207"/>
    </ligand>
</feature>
<evidence type="ECO:0000256" key="8">
    <source>
        <dbReference type="ARBA" id="ARBA00022833"/>
    </source>
</evidence>
<evidence type="ECO:0000256" key="7">
    <source>
        <dbReference type="ARBA" id="ARBA00022723"/>
    </source>
</evidence>
<feature type="region of interest" description="Disordered" evidence="14">
    <location>
        <begin position="399"/>
        <end position="424"/>
    </location>
</feature>
<feature type="binding site" evidence="10">
    <location>
        <position position="742"/>
    </location>
    <ligand>
        <name>Zn(2+)</name>
        <dbReference type="ChEBI" id="CHEBI:29105"/>
        <note>catalytic</note>
    </ligand>
</feature>
<evidence type="ECO:0000256" key="14">
    <source>
        <dbReference type="SAM" id="MobiDB-lite"/>
    </source>
</evidence>
<evidence type="ECO:0000256" key="11">
    <source>
        <dbReference type="PIRSR" id="PIRSR000382-1"/>
    </source>
</evidence>
<gene>
    <name evidence="10" type="primary">metE</name>
    <name evidence="17" type="ORF">BLM47_13680</name>
</gene>
<feature type="binding site" evidence="12">
    <location>
        <position position="659"/>
    </location>
    <ligand>
        <name>Zn(2+)</name>
        <dbReference type="ChEBI" id="CHEBI:29105"/>
        <label>1</label>
        <note>catalytic</note>
    </ligand>
</feature>
<dbReference type="GO" id="GO:0032259">
    <property type="term" value="P:methylation"/>
    <property type="evidence" value="ECO:0007669"/>
    <property type="project" value="UniProtKB-KW"/>
</dbReference>
<feature type="active site" description="Proton donor" evidence="10 13">
    <location>
        <position position="710"/>
    </location>
</feature>
<dbReference type="HAMAP" id="MF_00172">
    <property type="entry name" value="Meth_synth"/>
    <property type="match status" value="1"/>
</dbReference>
<feature type="binding site" evidence="10">
    <location>
        <begin position="23"/>
        <end position="26"/>
    </location>
    <ligand>
        <name>5-methyltetrahydropteroyltri-L-glutamate</name>
        <dbReference type="ChEBI" id="CHEBI:58207"/>
    </ligand>
</feature>
<sequence>MTERSDPIVLTSNLGYPRIGFRREWKKTLESYWQGTCAKEAFEADMKTVRLACLEAQKRAGIDWIPVGDFSLYDHVLDAADLFGIVPERFDRIADPLARYFAMARGADDAPACEMTKWFNTNYHYIVPEWTGRAPRLRHLRPIDLWREAKAELGIDGKIVLVGPYTFVRLAKGYEARAFGDVLAAMTEAYAELLAEAAKAGVVRVQLDEPSLVTDVPADHWPLVARSYDRLAAAAPGLFLIVQTYFGAPADERAYRSIVALPVQAVGLDFVHGRVKNIAYLEQYGFPADKHLAAGVVDGRNIWRTDIEDRLALLARLTERVPADRLVVQPSCSLLHVPIRAAAETSLPPALRDMLAFADEKLAEVRLIADIAAGRQPADPHVSAYREAAAALERLRAEQAETGPARESTPPSAAAEPEPDRRPQSYAERLPLQQAKWKLPPLPTTTIGSLPQTAEVRRARFLYRKGEWSREQYRAFLEQQMREWIRIQEDIGLDVLVHGEFERNDMVEYFAEQLGGFAFTANGWVQSYGSRCVKPPIIYADVRFLHPMTVEEARFAQSLTDKPVKGMLTGPVTILNWSFVREDIPRREVAFQIARALRREIEELERAGIEMIQVDEPALREGLPLVREEWNEYLDWAVRAFRIATATVRPTTQIHTHMCYAEFHDILDAIEALDADVLSIEASRSRGELFDALRERPYSKAIGPGVYDVHSPRVPPADEMLAIIRRALETVPADRCWVNPDCGLKTRGREETIAALREMVAAARRARSEMTAE</sequence>
<comment type="cofactor">
    <cofactor evidence="12">
        <name>Zn(2+)</name>
        <dbReference type="ChEBI" id="CHEBI:29105"/>
    </cofactor>
    <text evidence="12">Binds 2 Zn(2+) ions per subunit.</text>
</comment>
<evidence type="ECO:0000259" key="15">
    <source>
        <dbReference type="Pfam" id="PF01717"/>
    </source>
</evidence>
<feature type="domain" description="Cobalamin-independent methionine synthase MetE N-terminal" evidence="16">
    <location>
        <begin position="11"/>
        <end position="320"/>
    </location>
</feature>
<evidence type="ECO:0000256" key="3">
    <source>
        <dbReference type="ARBA" id="ARBA00009553"/>
    </source>
</evidence>
<evidence type="ECO:0000256" key="1">
    <source>
        <dbReference type="ARBA" id="ARBA00002777"/>
    </source>
</evidence>
<feature type="compositionally biased region" description="Low complexity" evidence="14">
    <location>
        <begin position="405"/>
        <end position="416"/>
    </location>
</feature>
<dbReference type="SUPFAM" id="SSF51726">
    <property type="entry name" value="UROD/MetE-like"/>
    <property type="match status" value="2"/>
</dbReference>
<evidence type="ECO:0000313" key="17">
    <source>
        <dbReference type="EMBL" id="PDO09238.1"/>
    </source>
</evidence>
<comment type="pathway">
    <text evidence="2 10">Amino-acid biosynthesis; L-methionine biosynthesis via de novo pathway; L-methionine from L-homocysteine (MetE route): step 1/1.</text>
</comment>
<evidence type="ECO:0000259" key="16">
    <source>
        <dbReference type="Pfam" id="PF08267"/>
    </source>
</evidence>
<feature type="binding site" evidence="11">
    <location>
        <position position="122"/>
    </location>
    <ligand>
        <name>5-methyltetrahydropteroyltri-L-glutamate</name>
        <dbReference type="ChEBI" id="CHEBI:58207"/>
    </ligand>
</feature>
<evidence type="ECO:0000256" key="6">
    <source>
        <dbReference type="ARBA" id="ARBA00022679"/>
    </source>
</evidence>
<feature type="binding site" evidence="12">
    <location>
        <position position="657"/>
    </location>
    <ligand>
        <name>Zn(2+)</name>
        <dbReference type="ChEBI" id="CHEBI:29105"/>
        <label>1</label>
        <note>catalytic</note>
    </ligand>
</feature>
<dbReference type="NCBIfam" id="NF003556">
    <property type="entry name" value="PRK05222.1"/>
    <property type="match status" value="1"/>
</dbReference>
<accession>A0A2A6DVZ3</accession>
<evidence type="ECO:0000256" key="10">
    <source>
        <dbReference type="HAMAP-Rule" id="MF_00172"/>
    </source>
</evidence>
<reference evidence="17 18" key="1">
    <citation type="submission" date="2016-12" db="EMBL/GenBank/DDBJ databases">
        <title>Candidatus Reconcilibacillus cellulovorans genome.</title>
        <authorList>
            <person name="Kolinko S."/>
            <person name="Wu Y.-W."/>
            <person name="Tachea F."/>
            <person name="Denzel E."/>
            <person name="Hiras J."/>
            <person name="Baecker N."/>
            <person name="Chan L.J."/>
            <person name="Eichorst S.A."/>
            <person name="Frey D."/>
            <person name="Adams P.D."/>
            <person name="Pray T."/>
            <person name="Tanjore D."/>
            <person name="Petzold C.J."/>
            <person name="Gladden J.M."/>
            <person name="Simmons B.A."/>
            <person name="Singer S.W."/>
        </authorList>
    </citation>
    <scope>NUCLEOTIDE SEQUENCE [LARGE SCALE GENOMIC DNA]</scope>
    <source>
        <strain evidence="17">JTherm</strain>
    </source>
</reference>
<dbReference type="PIRSF" id="PIRSF000382">
    <property type="entry name" value="MeTrfase_B12_ind"/>
    <property type="match status" value="1"/>
</dbReference>
<comment type="function">
    <text evidence="1 10">Catalyzes the transfer of a methyl group from 5-methyltetrahydrofolate to homocysteine resulting in methionine formation.</text>
</comment>
<comment type="catalytic activity">
    <reaction evidence="10">
        <text>5-methyltetrahydropteroyltri-L-glutamate + L-homocysteine = tetrahydropteroyltri-L-glutamate + L-methionine</text>
        <dbReference type="Rhea" id="RHEA:21196"/>
        <dbReference type="ChEBI" id="CHEBI:57844"/>
        <dbReference type="ChEBI" id="CHEBI:58140"/>
        <dbReference type="ChEBI" id="CHEBI:58199"/>
        <dbReference type="ChEBI" id="CHEBI:58207"/>
        <dbReference type="EC" id="2.1.1.14"/>
    </reaction>
</comment>
<feature type="domain" description="Cobalamin-independent methionine synthase MetE C-terminal/archaeal" evidence="15">
    <location>
        <begin position="442"/>
        <end position="764"/>
    </location>
</feature>
<dbReference type="Gene3D" id="3.20.20.210">
    <property type="match status" value="2"/>
</dbReference>
<feature type="binding site" evidence="10 11">
    <location>
        <position position="615"/>
    </location>
    <ligand>
        <name>L-methionine</name>
        <dbReference type="ChEBI" id="CHEBI:57844"/>
    </ligand>
</feature>
<dbReference type="UniPathway" id="UPA00051">
    <property type="reaction ID" value="UER00082"/>
</dbReference>
<feature type="binding site" evidence="10">
    <location>
        <position position="681"/>
    </location>
    <ligand>
        <name>Zn(2+)</name>
        <dbReference type="ChEBI" id="CHEBI:29105"/>
        <note>catalytic</note>
    </ligand>
</feature>
<feature type="binding site" evidence="10 11">
    <location>
        <begin position="447"/>
        <end position="449"/>
    </location>
    <ligand>
        <name>L-methionine</name>
        <dbReference type="ChEBI" id="CHEBI:57844"/>
    </ligand>
</feature>
<dbReference type="Proteomes" id="UP000243688">
    <property type="component" value="Unassembled WGS sequence"/>
</dbReference>
<dbReference type="InterPro" id="IPR038071">
    <property type="entry name" value="UROD/MetE-like_sf"/>
</dbReference>
<evidence type="ECO:0000256" key="2">
    <source>
        <dbReference type="ARBA" id="ARBA00004681"/>
    </source>
</evidence>
<keyword evidence="6 10" id="KW-0808">Transferase</keyword>
<dbReference type="GO" id="GO:0003871">
    <property type="term" value="F:5-methyltetrahydropteroyltriglutamate-homocysteine S-methyltransferase activity"/>
    <property type="evidence" value="ECO:0007669"/>
    <property type="project" value="UniProtKB-UniRule"/>
</dbReference>
<keyword evidence="7 10" id="KW-0479">Metal-binding</keyword>
<dbReference type="CDD" id="cd03311">
    <property type="entry name" value="CIMS_C_terminal_like"/>
    <property type="match status" value="1"/>
</dbReference>
<dbReference type="GO" id="GO:0008270">
    <property type="term" value="F:zinc ion binding"/>
    <property type="evidence" value="ECO:0007669"/>
    <property type="project" value="InterPro"/>
</dbReference>
<feature type="binding site" evidence="10">
    <location>
        <position position="659"/>
    </location>
    <ligand>
        <name>Zn(2+)</name>
        <dbReference type="ChEBI" id="CHEBI:29105"/>
        <note>catalytic</note>
    </ligand>
</feature>
<keyword evidence="5 10" id="KW-0028">Amino-acid biosynthesis</keyword>
<dbReference type="Pfam" id="PF08267">
    <property type="entry name" value="Meth_synt_1"/>
    <property type="match status" value="1"/>
</dbReference>
<dbReference type="PANTHER" id="PTHR30519">
    <property type="entry name" value="5-METHYLTETRAHYDROPTEROYLTRIGLUTAMATE--HOMOCYSTEINE METHYLTRANSFERASE"/>
    <property type="match status" value="1"/>
</dbReference>
<proteinExistence type="inferred from homology"/>
<dbReference type="Pfam" id="PF01717">
    <property type="entry name" value="Meth_synt_2"/>
    <property type="match status" value="1"/>
</dbReference>
<feature type="binding site" evidence="10 11">
    <location>
        <position position="577"/>
    </location>
    <ligand>
        <name>5-methyltetrahydropteroyltri-L-glutamate</name>
        <dbReference type="ChEBI" id="CHEBI:58207"/>
    </ligand>
</feature>
<dbReference type="EMBL" id="MOXJ01000054">
    <property type="protein sequence ID" value="PDO09238.1"/>
    <property type="molecule type" value="Genomic_DNA"/>
</dbReference>
<dbReference type="GO" id="GO:0009086">
    <property type="term" value="P:methionine biosynthetic process"/>
    <property type="evidence" value="ECO:0007669"/>
    <property type="project" value="UniProtKB-UniRule"/>
</dbReference>
<feature type="binding site" evidence="10">
    <location>
        <position position="657"/>
    </location>
    <ligand>
        <name>Zn(2+)</name>
        <dbReference type="ChEBI" id="CHEBI:29105"/>
        <note>catalytic</note>
    </ligand>
</feature>
<keyword evidence="8 10" id="KW-0862">Zinc</keyword>
<dbReference type="EC" id="2.1.1.14" evidence="10"/>
<protein>
    <recommendedName>
        <fullName evidence="10">5-methyltetrahydropteroyltriglutamate--homocysteine methyltransferase</fullName>
        <ecNumber evidence="10">2.1.1.14</ecNumber>
    </recommendedName>
    <alternativeName>
        <fullName evidence="10">Cobalamin-independent methionine synthase</fullName>
    </alternativeName>
    <alternativeName>
        <fullName evidence="10">Methionine synthase, vitamin-B12 independent isozyme</fullName>
    </alternativeName>
</protein>
<evidence type="ECO:0000256" key="4">
    <source>
        <dbReference type="ARBA" id="ARBA00022603"/>
    </source>
</evidence>
<dbReference type="AlphaFoldDB" id="A0A2A6DVZ3"/>
<comment type="similarity">
    <text evidence="3 10">Belongs to the vitamin-B12 independent methionine synthase family.</text>
</comment>
<feature type="binding site" evidence="10 11">
    <location>
        <position position="500"/>
    </location>
    <ligand>
        <name>L-methionine</name>
        <dbReference type="ChEBI" id="CHEBI:57844"/>
    </ligand>
</feature>
<organism evidence="17 18">
    <name type="scientific">Candidatus Reconcilbacillus cellulovorans</name>
    <dbReference type="NCBI Taxonomy" id="1906605"/>
    <lineage>
        <taxon>Bacteria</taxon>
        <taxon>Bacillati</taxon>
        <taxon>Bacillota</taxon>
        <taxon>Bacilli</taxon>
        <taxon>Bacillales</taxon>
        <taxon>Paenibacillaceae</taxon>
        <taxon>Candidatus Reconcilbacillus</taxon>
    </lineage>
</organism>
<feature type="binding site" evidence="12">
    <location>
        <position position="681"/>
    </location>
    <ligand>
        <name>Zn(2+)</name>
        <dbReference type="ChEBI" id="CHEBI:29105"/>
        <label>1</label>
        <note>catalytic</note>
    </ligand>
</feature>